<dbReference type="RefSeq" id="WP_188895796.1">
    <property type="nucleotide sequence ID" value="NZ_BMMZ01000006.1"/>
</dbReference>
<reference evidence="2" key="1">
    <citation type="journal article" date="2014" name="Int. J. Syst. Evol. Microbiol.">
        <title>Complete genome sequence of Corynebacterium casei LMG S-19264T (=DSM 44701T), isolated from a smear-ripened cheese.</title>
        <authorList>
            <consortium name="US DOE Joint Genome Institute (JGI-PGF)"/>
            <person name="Walter F."/>
            <person name="Albersmeier A."/>
            <person name="Kalinowski J."/>
            <person name="Ruckert C."/>
        </authorList>
    </citation>
    <scope>NUCLEOTIDE SEQUENCE</scope>
    <source>
        <strain evidence="2">CGMCC 4.7306</strain>
    </source>
</reference>
<dbReference type="Proteomes" id="UP000613840">
    <property type="component" value="Unassembled WGS sequence"/>
</dbReference>
<proteinExistence type="predicted"/>
<evidence type="ECO:0000313" key="2">
    <source>
        <dbReference type="EMBL" id="GGL66169.1"/>
    </source>
</evidence>
<evidence type="ECO:0000313" key="3">
    <source>
        <dbReference type="Proteomes" id="UP000613840"/>
    </source>
</evidence>
<organism evidence="2 3">
    <name type="scientific">Microlunatus endophyticus</name>
    <dbReference type="NCBI Taxonomy" id="1716077"/>
    <lineage>
        <taxon>Bacteria</taxon>
        <taxon>Bacillati</taxon>
        <taxon>Actinomycetota</taxon>
        <taxon>Actinomycetes</taxon>
        <taxon>Propionibacteriales</taxon>
        <taxon>Propionibacteriaceae</taxon>
        <taxon>Microlunatus</taxon>
    </lineage>
</organism>
<dbReference type="InterPro" id="IPR011660">
    <property type="entry name" value="VapB-like"/>
</dbReference>
<gene>
    <name evidence="2" type="ORF">GCM10011575_25830</name>
</gene>
<dbReference type="AlphaFoldDB" id="A0A917S9P1"/>
<accession>A0A917S9P1</accession>
<protein>
    <submittedName>
        <fullName evidence="2">Antitoxin</fullName>
    </submittedName>
</protein>
<dbReference type="Pfam" id="PF07704">
    <property type="entry name" value="PSK_trans_fac"/>
    <property type="match status" value="1"/>
</dbReference>
<evidence type="ECO:0000256" key="1">
    <source>
        <dbReference type="ARBA" id="ARBA00022649"/>
    </source>
</evidence>
<dbReference type="EMBL" id="BMMZ01000006">
    <property type="protein sequence ID" value="GGL66169.1"/>
    <property type="molecule type" value="Genomic_DNA"/>
</dbReference>
<keyword evidence="1" id="KW-1277">Toxin-antitoxin system</keyword>
<keyword evidence="3" id="KW-1185">Reference proteome</keyword>
<sequence length="84" mass="9123">MALNIKDAETDRLARELAQATGESITVAARVALAERLARVRARSNTAAQAAELDAIVQRGRARPMLDQRSAEDILGYDRHGIPV</sequence>
<name>A0A917S9P1_9ACTN</name>
<comment type="caution">
    <text evidence="2">The sequence shown here is derived from an EMBL/GenBank/DDBJ whole genome shotgun (WGS) entry which is preliminary data.</text>
</comment>
<reference evidence="2" key="2">
    <citation type="submission" date="2020-09" db="EMBL/GenBank/DDBJ databases">
        <authorList>
            <person name="Sun Q."/>
            <person name="Zhou Y."/>
        </authorList>
    </citation>
    <scope>NUCLEOTIDE SEQUENCE</scope>
    <source>
        <strain evidence="2">CGMCC 4.7306</strain>
    </source>
</reference>